<dbReference type="InterPro" id="IPR029044">
    <property type="entry name" value="Nucleotide-diphossugar_trans"/>
</dbReference>
<keyword evidence="5" id="KW-0808">Transferase</keyword>
<protein>
    <submittedName>
        <fullName evidence="18">Multidrug transporter</fullName>
    </submittedName>
</protein>
<proteinExistence type="inferred from homology"/>
<keyword evidence="4" id="KW-0963">Cytoplasm</keyword>
<comment type="caution">
    <text evidence="18">The sequence shown here is derived from an EMBL/GenBank/DDBJ whole genome shotgun (WGS) entry which is preliminary data.</text>
</comment>
<keyword evidence="6" id="KW-0548">Nucleotidyltransferase</keyword>
<dbReference type="AlphaFoldDB" id="A0A2M7SE20"/>
<evidence type="ECO:0000256" key="14">
    <source>
        <dbReference type="ARBA" id="ARBA00048247"/>
    </source>
</evidence>
<keyword evidence="7" id="KW-0479">Metal-binding</keyword>
<dbReference type="EMBL" id="PFMR01000086">
    <property type="protein sequence ID" value="PIZ17787.1"/>
    <property type="molecule type" value="Genomic_DNA"/>
</dbReference>
<evidence type="ECO:0000256" key="5">
    <source>
        <dbReference type="ARBA" id="ARBA00022679"/>
    </source>
</evidence>
<dbReference type="GO" id="GO:0019134">
    <property type="term" value="F:glucosamine-1-phosphate N-acetyltransferase activity"/>
    <property type="evidence" value="ECO:0007669"/>
    <property type="project" value="UniProtKB-EC"/>
</dbReference>
<evidence type="ECO:0000256" key="1">
    <source>
        <dbReference type="ARBA" id="ARBA00001946"/>
    </source>
</evidence>
<feature type="domain" description="MobA-like NTP transferase" evidence="17">
    <location>
        <begin position="24"/>
        <end position="154"/>
    </location>
</feature>
<keyword evidence="13" id="KW-0961">Cell wall biogenesis/degradation</keyword>
<comment type="catalytic activity">
    <reaction evidence="14">
        <text>alpha-D-glucosamine 1-phosphate + acetyl-CoA = N-acetyl-alpha-D-glucosamine 1-phosphate + CoA + H(+)</text>
        <dbReference type="Rhea" id="RHEA:13725"/>
        <dbReference type="ChEBI" id="CHEBI:15378"/>
        <dbReference type="ChEBI" id="CHEBI:57287"/>
        <dbReference type="ChEBI" id="CHEBI:57288"/>
        <dbReference type="ChEBI" id="CHEBI:57776"/>
        <dbReference type="ChEBI" id="CHEBI:58516"/>
        <dbReference type="EC" id="2.3.1.157"/>
    </reaction>
</comment>
<evidence type="ECO:0000259" key="17">
    <source>
        <dbReference type="Pfam" id="PF12804"/>
    </source>
</evidence>
<dbReference type="InterPro" id="IPR050065">
    <property type="entry name" value="GlmU-like"/>
</dbReference>
<dbReference type="PANTHER" id="PTHR43584">
    <property type="entry name" value="NUCLEOTIDYL TRANSFERASE"/>
    <property type="match status" value="1"/>
</dbReference>
<dbReference type="InterPro" id="IPR011004">
    <property type="entry name" value="Trimer_LpxA-like_sf"/>
</dbReference>
<dbReference type="GO" id="GO:0046872">
    <property type="term" value="F:metal ion binding"/>
    <property type="evidence" value="ECO:0007669"/>
    <property type="project" value="UniProtKB-KW"/>
</dbReference>
<evidence type="ECO:0000256" key="7">
    <source>
        <dbReference type="ARBA" id="ARBA00022723"/>
    </source>
</evidence>
<evidence type="ECO:0000256" key="11">
    <source>
        <dbReference type="ARBA" id="ARBA00023268"/>
    </source>
</evidence>
<dbReference type="GO" id="GO:0008360">
    <property type="term" value="P:regulation of cell shape"/>
    <property type="evidence" value="ECO:0007669"/>
    <property type="project" value="UniProtKB-KW"/>
</dbReference>
<dbReference type="Proteomes" id="UP000229307">
    <property type="component" value="Unassembled WGS sequence"/>
</dbReference>
<keyword evidence="12" id="KW-0012">Acyltransferase</keyword>
<evidence type="ECO:0000256" key="15">
    <source>
        <dbReference type="ARBA" id="ARBA00048493"/>
    </source>
</evidence>
<dbReference type="SUPFAM" id="SSF53448">
    <property type="entry name" value="Nucleotide-diphospho-sugar transferases"/>
    <property type="match status" value="1"/>
</dbReference>
<dbReference type="PANTHER" id="PTHR43584:SF3">
    <property type="entry name" value="BIFUNCTIONAL PROTEIN GLMU"/>
    <property type="match status" value="1"/>
</dbReference>
<sequence length="489" mass="54355">MSGIETELAKLSSGFDRGCRDLSIILAAGHGKRIKSHTPKMLHEIWGVPTVVRVSDATRTGLRSVNQIVVVGINALEIAATIGKGRGRAFVYQEEQKGTGHAVQIAIKYMQKEQFSPENIYVFPGDMGLITTEATRDFHDEFEKSKYDMMVLSGIYSGNPLENVYGRMLRVPSKDRKAFGRIIEIKEFKDILSLRKPYKTKFGKKEYSFAREYLLDIQEFNSGVYALKGKALSFIGSIKPDNVQKEVYLTDMVQILNGKRLPVGVVTANVNDVVFAFNDKSALKRMEEIARDRVYEKLKNIVTLKNREDFFIADEVVSEIIELDKKGKMLDIQIGKGAYVGKGVSLGAGVVIKDNARIEGNVRLAENVSIGERAHLSAYPGQTLKVGSGSEVLQGDIIKGNLEIGRNSRIESSVNMTGSDENPVRIGNGVLIKGTSYIFGSIVEDNVWIEHSVLKNKRIKCARNKDGTVKPVRYILPFPEGLDSIEDLR</sequence>
<evidence type="ECO:0000256" key="8">
    <source>
        <dbReference type="ARBA" id="ARBA00022842"/>
    </source>
</evidence>
<dbReference type="GO" id="GO:0071555">
    <property type="term" value="P:cell wall organization"/>
    <property type="evidence" value="ECO:0007669"/>
    <property type="project" value="UniProtKB-KW"/>
</dbReference>
<evidence type="ECO:0000256" key="4">
    <source>
        <dbReference type="ARBA" id="ARBA00022490"/>
    </source>
</evidence>
<comment type="similarity">
    <text evidence="3">In the N-terminal section; belongs to the N-acetylglucosamine-1-phosphate uridyltransferase family.</text>
</comment>
<accession>A0A2M7SE20</accession>
<comment type="cofactor">
    <cofactor evidence="1">
        <name>Mg(2+)</name>
        <dbReference type="ChEBI" id="CHEBI:18420"/>
    </cofactor>
</comment>
<dbReference type="Pfam" id="PF12804">
    <property type="entry name" value="NTP_transf_3"/>
    <property type="match status" value="1"/>
</dbReference>
<keyword evidence="9" id="KW-0133">Cell shape</keyword>
<dbReference type="Gene3D" id="2.160.10.10">
    <property type="entry name" value="Hexapeptide repeat proteins"/>
    <property type="match status" value="2"/>
</dbReference>
<keyword evidence="8" id="KW-0460">Magnesium</keyword>
<evidence type="ECO:0000256" key="2">
    <source>
        <dbReference type="ARBA" id="ARBA00007707"/>
    </source>
</evidence>
<evidence type="ECO:0000256" key="3">
    <source>
        <dbReference type="ARBA" id="ARBA00007947"/>
    </source>
</evidence>
<evidence type="ECO:0000256" key="12">
    <source>
        <dbReference type="ARBA" id="ARBA00023315"/>
    </source>
</evidence>
<dbReference type="SUPFAM" id="SSF51161">
    <property type="entry name" value="Trimeric LpxA-like enzymes"/>
    <property type="match status" value="1"/>
</dbReference>
<comment type="similarity">
    <text evidence="2">In the C-terminal section; belongs to the transferase hexapeptide repeat family.</text>
</comment>
<keyword evidence="10" id="KW-0573">Peptidoglycan synthesis</keyword>
<evidence type="ECO:0000313" key="19">
    <source>
        <dbReference type="Proteomes" id="UP000229307"/>
    </source>
</evidence>
<evidence type="ECO:0000256" key="9">
    <source>
        <dbReference type="ARBA" id="ARBA00022960"/>
    </source>
</evidence>
<evidence type="ECO:0000313" key="18">
    <source>
        <dbReference type="EMBL" id="PIZ17787.1"/>
    </source>
</evidence>
<evidence type="ECO:0000256" key="13">
    <source>
        <dbReference type="ARBA" id="ARBA00023316"/>
    </source>
</evidence>
<dbReference type="GO" id="GO:0003977">
    <property type="term" value="F:UDP-N-acetylglucosamine diphosphorylase activity"/>
    <property type="evidence" value="ECO:0007669"/>
    <property type="project" value="UniProtKB-EC"/>
</dbReference>
<evidence type="ECO:0000256" key="10">
    <source>
        <dbReference type="ARBA" id="ARBA00022984"/>
    </source>
</evidence>
<gene>
    <name evidence="18" type="ORF">COY52_02990</name>
</gene>
<organism evidence="18 19">
    <name type="scientific">Candidatus Desantisbacteria bacterium CG_4_10_14_0_8_um_filter_48_22</name>
    <dbReference type="NCBI Taxonomy" id="1974543"/>
    <lineage>
        <taxon>Bacteria</taxon>
        <taxon>Candidatus Desantisiibacteriota</taxon>
    </lineage>
</organism>
<dbReference type="InterPro" id="IPR025877">
    <property type="entry name" value="MobA-like_NTP_Trfase"/>
</dbReference>
<comment type="catalytic activity">
    <reaction evidence="15">
        <text>N-acetyl-alpha-D-glucosamine 1-phosphate + UTP + H(+) = UDP-N-acetyl-alpha-D-glucosamine + diphosphate</text>
        <dbReference type="Rhea" id="RHEA:13509"/>
        <dbReference type="ChEBI" id="CHEBI:15378"/>
        <dbReference type="ChEBI" id="CHEBI:33019"/>
        <dbReference type="ChEBI" id="CHEBI:46398"/>
        <dbReference type="ChEBI" id="CHEBI:57705"/>
        <dbReference type="ChEBI" id="CHEBI:57776"/>
        <dbReference type="EC" id="2.7.7.23"/>
    </reaction>
</comment>
<dbReference type="GO" id="GO:0009252">
    <property type="term" value="P:peptidoglycan biosynthetic process"/>
    <property type="evidence" value="ECO:0007669"/>
    <property type="project" value="UniProtKB-KW"/>
</dbReference>
<dbReference type="Gene3D" id="3.90.550.10">
    <property type="entry name" value="Spore Coat Polysaccharide Biosynthesis Protein SpsA, Chain A"/>
    <property type="match status" value="1"/>
</dbReference>
<name>A0A2M7SE20_9BACT</name>
<evidence type="ECO:0000256" key="6">
    <source>
        <dbReference type="ARBA" id="ARBA00022695"/>
    </source>
</evidence>
<comment type="function">
    <text evidence="16">Catalyzes the last two sequential reactions in the de novo biosynthetic pathway for UDP-N-acetylglucosamine (UDP-GlcNAc). The C-terminal domain catalyzes the transfer of acetyl group from acetyl coenzyme A to glucosamine-1-phosphate (GlcN-1-P) to produce N-acetylglucosamine-1-phosphate (GlcNAc-1-P), which is converted into UDP-GlcNAc by the transfer of uridine 5-monophosphate (from uridine 5-triphosphate), a reaction catalyzed by the N-terminal domain.</text>
</comment>
<evidence type="ECO:0000256" key="16">
    <source>
        <dbReference type="ARBA" id="ARBA00049628"/>
    </source>
</evidence>
<reference evidence="19" key="1">
    <citation type="submission" date="2017-09" db="EMBL/GenBank/DDBJ databases">
        <title>Depth-based differentiation of microbial function through sediment-hosted aquifers and enrichment of novel symbionts in the deep terrestrial subsurface.</title>
        <authorList>
            <person name="Probst A.J."/>
            <person name="Ladd B."/>
            <person name="Jarett J.K."/>
            <person name="Geller-Mcgrath D.E."/>
            <person name="Sieber C.M.K."/>
            <person name="Emerson J.B."/>
            <person name="Anantharaman K."/>
            <person name="Thomas B.C."/>
            <person name="Malmstrom R."/>
            <person name="Stieglmeier M."/>
            <person name="Klingl A."/>
            <person name="Woyke T."/>
            <person name="Ryan C.M."/>
            <person name="Banfield J.F."/>
        </authorList>
    </citation>
    <scope>NUCLEOTIDE SEQUENCE [LARGE SCALE GENOMIC DNA]</scope>
</reference>
<keyword evidence="11" id="KW-0511">Multifunctional enzyme</keyword>